<reference evidence="1 2" key="1">
    <citation type="submission" date="2019-12" db="EMBL/GenBank/DDBJ databases">
        <title>Spirosoma sp. HMF4905 genome sequencing and assembly.</title>
        <authorList>
            <person name="Kang H."/>
            <person name="Cha I."/>
            <person name="Kim H."/>
            <person name="Joh K."/>
        </authorList>
    </citation>
    <scope>NUCLEOTIDE SEQUENCE [LARGE SCALE GENOMIC DNA]</scope>
    <source>
        <strain evidence="1 2">HMF4905</strain>
    </source>
</reference>
<sequence length="97" mass="10935">MVGNSVYIPAGVVHRFSNPGQQRARMMEIDTPGNFQAYFEELGQAFPVGQPIDQARMAQIQQQYDFIRPEVRSIGKSFQAVIAMLFLADIDNGWQLS</sequence>
<proteinExistence type="predicted"/>
<name>A0A7K1SJI3_9BACT</name>
<evidence type="ECO:0008006" key="3">
    <source>
        <dbReference type="Google" id="ProtNLM"/>
    </source>
</evidence>
<dbReference type="InterPro" id="IPR014710">
    <property type="entry name" value="RmlC-like_jellyroll"/>
</dbReference>
<keyword evidence="2" id="KW-1185">Reference proteome</keyword>
<dbReference type="AlphaFoldDB" id="A0A7K1SJI3"/>
<dbReference type="InterPro" id="IPR053146">
    <property type="entry name" value="QDO-like"/>
</dbReference>
<dbReference type="EMBL" id="WPIN01000013">
    <property type="protein sequence ID" value="MVM33913.1"/>
    <property type="molecule type" value="Genomic_DNA"/>
</dbReference>
<gene>
    <name evidence="1" type="ORF">GO755_28005</name>
</gene>
<evidence type="ECO:0000313" key="2">
    <source>
        <dbReference type="Proteomes" id="UP000436006"/>
    </source>
</evidence>
<organism evidence="1 2">
    <name type="scientific">Spirosoma arboris</name>
    <dbReference type="NCBI Taxonomy" id="2682092"/>
    <lineage>
        <taxon>Bacteria</taxon>
        <taxon>Pseudomonadati</taxon>
        <taxon>Bacteroidota</taxon>
        <taxon>Cytophagia</taxon>
        <taxon>Cytophagales</taxon>
        <taxon>Cytophagaceae</taxon>
        <taxon>Spirosoma</taxon>
    </lineage>
</organism>
<protein>
    <recommendedName>
        <fullName evidence="3">Cupin domain-containing protein</fullName>
    </recommendedName>
</protein>
<dbReference type="Proteomes" id="UP000436006">
    <property type="component" value="Unassembled WGS sequence"/>
</dbReference>
<dbReference type="PANTHER" id="PTHR36440">
    <property type="entry name" value="PUTATIVE (AFU_ORTHOLOGUE AFUA_8G07350)-RELATED"/>
    <property type="match status" value="1"/>
</dbReference>
<dbReference type="RefSeq" id="WP_157588623.1">
    <property type="nucleotide sequence ID" value="NZ_WPIN01000013.1"/>
</dbReference>
<dbReference type="SUPFAM" id="SSF51182">
    <property type="entry name" value="RmlC-like cupins"/>
    <property type="match status" value="1"/>
</dbReference>
<accession>A0A7K1SJI3</accession>
<comment type="caution">
    <text evidence="1">The sequence shown here is derived from an EMBL/GenBank/DDBJ whole genome shotgun (WGS) entry which is preliminary data.</text>
</comment>
<dbReference type="InterPro" id="IPR011051">
    <property type="entry name" value="RmlC_Cupin_sf"/>
</dbReference>
<dbReference type="Gene3D" id="2.60.120.10">
    <property type="entry name" value="Jelly Rolls"/>
    <property type="match status" value="1"/>
</dbReference>
<evidence type="ECO:0000313" key="1">
    <source>
        <dbReference type="EMBL" id="MVM33913.1"/>
    </source>
</evidence>
<dbReference type="PANTHER" id="PTHR36440:SF1">
    <property type="entry name" value="PUTATIVE (AFU_ORTHOLOGUE AFUA_8G07350)-RELATED"/>
    <property type="match status" value="1"/>
</dbReference>